<dbReference type="EMBL" id="JBHSFP010000023">
    <property type="protein sequence ID" value="MFC4534539.1"/>
    <property type="molecule type" value="Genomic_DNA"/>
</dbReference>
<name>A0ABV9CND4_9ACTN</name>
<keyword evidence="2" id="KW-1185">Reference proteome</keyword>
<accession>A0ABV9CND4</accession>
<sequence>MGRLDANPANWRDGDLEQDAERAARILAWVEEGQHELETIVGEGEAADGQIKVVTGSDGLVRDVMITRRAMRLDSGSLAEELLAAVHRAQDDAESKGRELLNEALGEVLPAGEFDSGAIEEQYARLLEYFDRP</sequence>
<protein>
    <submittedName>
        <fullName evidence="1">YbaB/EbfC family nucleoid-associated protein</fullName>
    </submittedName>
</protein>
<proteinExistence type="predicted"/>
<gene>
    <name evidence="1" type="ORF">ACFO60_27595</name>
</gene>
<evidence type="ECO:0000313" key="2">
    <source>
        <dbReference type="Proteomes" id="UP001596004"/>
    </source>
</evidence>
<dbReference type="SUPFAM" id="SSF82607">
    <property type="entry name" value="YbaB-like"/>
    <property type="match status" value="1"/>
</dbReference>
<dbReference type="Proteomes" id="UP001596004">
    <property type="component" value="Unassembled WGS sequence"/>
</dbReference>
<organism evidence="1 2">
    <name type="scientific">Sphaerisporangium dianthi</name>
    <dbReference type="NCBI Taxonomy" id="1436120"/>
    <lineage>
        <taxon>Bacteria</taxon>
        <taxon>Bacillati</taxon>
        <taxon>Actinomycetota</taxon>
        <taxon>Actinomycetes</taxon>
        <taxon>Streptosporangiales</taxon>
        <taxon>Streptosporangiaceae</taxon>
        <taxon>Sphaerisporangium</taxon>
    </lineage>
</organism>
<dbReference type="InterPro" id="IPR004401">
    <property type="entry name" value="YbaB/EbfC"/>
</dbReference>
<evidence type="ECO:0000313" key="1">
    <source>
        <dbReference type="EMBL" id="MFC4534539.1"/>
    </source>
</evidence>
<dbReference type="Gene3D" id="3.30.1310.10">
    <property type="entry name" value="Nucleoid-associated protein YbaB-like domain"/>
    <property type="match status" value="1"/>
</dbReference>
<comment type="caution">
    <text evidence="1">The sequence shown here is derived from an EMBL/GenBank/DDBJ whole genome shotgun (WGS) entry which is preliminary data.</text>
</comment>
<dbReference type="InterPro" id="IPR036894">
    <property type="entry name" value="YbaB-like_sf"/>
</dbReference>
<reference evidence="2" key="1">
    <citation type="journal article" date="2019" name="Int. J. Syst. Evol. Microbiol.">
        <title>The Global Catalogue of Microorganisms (GCM) 10K type strain sequencing project: providing services to taxonomists for standard genome sequencing and annotation.</title>
        <authorList>
            <consortium name="The Broad Institute Genomics Platform"/>
            <consortium name="The Broad Institute Genome Sequencing Center for Infectious Disease"/>
            <person name="Wu L."/>
            <person name="Ma J."/>
        </authorList>
    </citation>
    <scope>NUCLEOTIDE SEQUENCE [LARGE SCALE GENOMIC DNA]</scope>
    <source>
        <strain evidence="2">CGMCC 4.7132</strain>
    </source>
</reference>
<dbReference type="RefSeq" id="WP_380845377.1">
    <property type="nucleotide sequence ID" value="NZ_JBHSFP010000023.1"/>
</dbReference>
<dbReference type="Pfam" id="PF02575">
    <property type="entry name" value="YbaB_DNA_bd"/>
    <property type="match status" value="1"/>
</dbReference>